<gene>
    <name evidence="5" type="ORF">NOX80_11935</name>
</gene>
<dbReference type="SUPFAM" id="SSF51215">
    <property type="entry name" value="Regulatory protein AraC"/>
    <property type="match status" value="1"/>
</dbReference>
<keyword evidence="6" id="KW-1185">Reference proteome</keyword>
<dbReference type="Proteomes" id="UP001059844">
    <property type="component" value="Chromosome"/>
</dbReference>
<keyword evidence="2" id="KW-0238">DNA-binding</keyword>
<dbReference type="Pfam" id="PF12833">
    <property type="entry name" value="HTH_18"/>
    <property type="match status" value="1"/>
</dbReference>
<feature type="domain" description="HTH araC/xylS-type" evidence="4">
    <location>
        <begin position="176"/>
        <end position="273"/>
    </location>
</feature>
<dbReference type="Gene3D" id="1.10.10.60">
    <property type="entry name" value="Homeodomain-like"/>
    <property type="match status" value="1"/>
</dbReference>
<evidence type="ECO:0000259" key="4">
    <source>
        <dbReference type="PROSITE" id="PS01124"/>
    </source>
</evidence>
<dbReference type="SUPFAM" id="SSF46689">
    <property type="entry name" value="Homeodomain-like"/>
    <property type="match status" value="1"/>
</dbReference>
<dbReference type="RefSeq" id="WP_256550016.1">
    <property type="nucleotide sequence ID" value="NZ_CP101751.1"/>
</dbReference>
<dbReference type="EMBL" id="CP101751">
    <property type="protein sequence ID" value="UUC44342.1"/>
    <property type="molecule type" value="Genomic_DNA"/>
</dbReference>
<dbReference type="PANTHER" id="PTHR43280">
    <property type="entry name" value="ARAC-FAMILY TRANSCRIPTIONAL REGULATOR"/>
    <property type="match status" value="1"/>
</dbReference>
<organism evidence="5 6">
    <name type="scientific">Flavobacterium cerinum</name>
    <dbReference type="NCBI Taxonomy" id="2502784"/>
    <lineage>
        <taxon>Bacteria</taxon>
        <taxon>Pseudomonadati</taxon>
        <taxon>Bacteroidota</taxon>
        <taxon>Flavobacteriia</taxon>
        <taxon>Flavobacteriales</taxon>
        <taxon>Flavobacteriaceae</taxon>
        <taxon>Flavobacterium</taxon>
    </lineage>
</organism>
<accession>A0ABY5IS23</accession>
<dbReference type="PROSITE" id="PS01124">
    <property type="entry name" value="HTH_ARAC_FAMILY_2"/>
    <property type="match status" value="1"/>
</dbReference>
<evidence type="ECO:0000313" key="5">
    <source>
        <dbReference type="EMBL" id="UUC44342.1"/>
    </source>
</evidence>
<evidence type="ECO:0000256" key="2">
    <source>
        <dbReference type="ARBA" id="ARBA00023125"/>
    </source>
</evidence>
<dbReference type="InterPro" id="IPR037923">
    <property type="entry name" value="HTH-like"/>
</dbReference>
<keyword evidence="1" id="KW-0805">Transcription regulation</keyword>
<keyword evidence="3" id="KW-0804">Transcription</keyword>
<sequence>MAISDAIIIQNLEFPDTKRPVILCDYDYRQHPILFQMPPHSHDFYEILFFETAGIHYIDFEAVPVLQHRIALILPGQIHYIDDPAIRAKALLFDKNFIDAEAMQLQLLIPFKEAKFADIPTSANPVIQKLLELIRIEQQNATINFSLIRYYVQALLVAIDKYYKPAINQKLHNRLTIIFELIKTFYRTERSTEFYASRLQCAPKYLSTLLKSATGKSLKQHLDDQLLLEIKKQLLGDKPINIIAYELQFEDPSYFGRFFKKHSGYTPLQFREKARLYHNNETYSVSKWLTSN</sequence>
<name>A0ABY5IS23_9FLAO</name>
<dbReference type="InterPro" id="IPR018060">
    <property type="entry name" value="HTH_AraC"/>
</dbReference>
<protein>
    <submittedName>
        <fullName evidence="5">AraC family transcriptional regulator</fullName>
    </submittedName>
</protein>
<evidence type="ECO:0000256" key="3">
    <source>
        <dbReference type="ARBA" id="ARBA00023163"/>
    </source>
</evidence>
<dbReference type="SMART" id="SM00342">
    <property type="entry name" value="HTH_ARAC"/>
    <property type="match status" value="1"/>
</dbReference>
<proteinExistence type="predicted"/>
<reference evidence="5" key="1">
    <citation type="submission" date="2022-07" db="EMBL/GenBank/DDBJ databases">
        <title>Isolation, identification, and degradation of a PFOSA degrading strain from sewage treatment plant.</title>
        <authorList>
            <person name="Zhang L."/>
            <person name="Huo Y."/>
        </authorList>
    </citation>
    <scope>NUCLEOTIDE SEQUENCE</scope>
    <source>
        <strain evidence="5">C1</strain>
    </source>
</reference>
<evidence type="ECO:0000256" key="1">
    <source>
        <dbReference type="ARBA" id="ARBA00023015"/>
    </source>
</evidence>
<dbReference type="InterPro" id="IPR009057">
    <property type="entry name" value="Homeodomain-like_sf"/>
</dbReference>
<evidence type="ECO:0000313" key="6">
    <source>
        <dbReference type="Proteomes" id="UP001059844"/>
    </source>
</evidence>
<dbReference type="PANTHER" id="PTHR43280:SF32">
    <property type="entry name" value="TRANSCRIPTIONAL REGULATORY PROTEIN"/>
    <property type="match status" value="1"/>
</dbReference>